<evidence type="ECO:0000313" key="1">
    <source>
        <dbReference type="EMBL" id="SDF66585.1"/>
    </source>
</evidence>
<feature type="non-terminal residue" evidence="1">
    <location>
        <position position="179"/>
    </location>
</feature>
<dbReference type="EMBL" id="FNBG01000014">
    <property type="protein sequence ID" value="SDF66585.1"/>
    <property type="molecule type" value="Genomic_DNA"/>
</dbReference>
<reference evidence="1 2" key="1">
    <citation type="submission" date="2016-10" db="EMBL/GenBank/DDBJ databases">
        <authorList>
            <person name="de Groot N.N."/>
        </authorList>
    </citation>
    <scope>NUCLEOTIDE SEQUENCE [LARGE SCALE GENOMIC DNA]</scope>
    <source>
        <strain evidence="1 2">DSM 28129</strain>
    </source>
</reference>
<evidence type="ECO:0000313" key="2">
    <source>
        <dbReference type="Proteomes" id="UP000198972"/>
    </source>
</evidence>
<name>A0A1G7MXL6_9BACL</name>
<accession>A0A1G7MXL6</accession>
<proteinExistence type="predicted"/>
<evidence type="ECO:0008006" key="3">
    <source>
        <dbReference type="Google" id="ProtNLM"/>
    </source>
</evidence>
<dbReference type="AlphaFoldDB" id="A0A1G7MXL6"/>
<dbReference type="STRING" id="670482.SAMN04488542_114128"/>
<protein>
    <recommendedName>
        <fullName evidence="3">Transposase IS116/IS110/IS902 family protein</fullName>
    </recommendedName>
</protein>
<dbReference type="InterPro" id="IPR047650">
    <property type="entry name" value="Transpos_IS110"/>
</dbReference>
<organism evidence="1 2">
    <name type="scientific">Fontibacillus panacisegetis</name>
    <dbReference type="NCBI Taxonomy" id="670482"/>
    <lineage>
        <taxon>Bacteria</taxon>
        <taxon>Bacillati</taxon>
        <taxon>Bacillota</taxon>
        <taxon>Bacilli</taxon>
        <taxon>Bacillales</taxon>
        <taxon>Paenibacillaceae</taxon>
        <taxon>Fontibacillus</taxon>
    </lineage>
</organism>
<gene>
    <name evidence="1" type="ORF">SAMN04488542_114128</name>
</gene>
<dbReference type="Proteomes" id="UP000198972">
    <property type="component" value="Unassembled WGS sequence"/>
</dbReference>
<dbReference type="PANTHER" id="PTHR33055">
    <property type="entry name" value="TRANSPOSASE FOR INSERTION SEQUENCE ELEMENT IS1111A"/>
    <property type="match status" value="1"/>
</dbReference>
<keyword evidence="2" id="KW-1185">Reference proteome</keyword>
<dbReference type="PANTHER" id="PTHR33055:SF15">
    <property type="entry name" value="TRANSPOSASE-RELATED"/>
    <property type="match status" value="1"/>
</dbReference>
<sequence length="179" mass="20309">MLRCGLITPSFVPPADIRNMRDLTRYRRKLLRDATAEKNRIHKILQDANLKLTTYISDIFGTSGRALLESVNNGEVLDADEVKEKVKTSLKRKVPELLEALDGRMKKHHRMMLGLHLDHLSYVEKQLEKVEFEINQLLEPHLPSVELLITIPGIQKDAAAVILAELGNDMSYFGGDPQI</sequence>